<dbReference type="AlphaFoldDB" id="A0A2J6S4G1"/>
<gene>
    <name evidence="3" type="ORF">L207DRAFT_419902</name>
</gene>
<dbReference type="EMBL" id="KZ613940">
    <property type="protein sequence ID" value="PMD45641.1"/>
    <property type="molecule type" value="Genomic_DNA"/>
</dbReference>
<dbReference type="InterPro" id="IPR046529">
    <property type="entry name" value="DUF6594"/>
</dbReference>
<dbReference type="STRING" id="1149755.A0A2J6S4G1"/>
<evidence type="ECO:0000259" key="2">
    <source>
        <dbReference type="Pfam" id="PF20237"/>
    </source>
</evidence>
<keyword evidence="1" id="KW-0472">Membrane</keyword>
<dbReference type="Pfam" id="PF20237">
    <property type="entry name" value="DUF6594"/>
    <property type="match status" value="1"/>
</dbReference>
<evidence type="ECO:0000313" key="4">
    <source>
        <dbReference type="Proteomes" id="UP000235786"/>
    </source>
</evidence>
<keyword evidence="1" id="KW-0812">Transmembrane</keyword>
<proteinExistence type="predicted"/>
<dbReference type="Proteomes" id="UP000235786">
    <property type="component" value="Unassembled WGS sequence"/>
</dbReference>
<feature type="transmembrane region" description="Helical" evidence="1">
    <location>
        <begin position="265"/>
        <end position="282"/>
    </location>
</feature>
<feature type="transmembrane region" description="Helical" evidence="1">
    <location>
        <begin position="235"/>
        <end position="256"/>
    </location>
</feature>
<dbReference type="PANTHER" id="PTHR34502">
    <property type="entry name" value="DUF6594 DOMAIN-CONTAINING PROTEIN-RELATED"/>
    <property type="match status" value="1"/>
</dbReference>
<evidence type="ECO:0000313" key="3">
    <source>
        <dbReference type="EMBL" id="PMD45641.1"/>
    </source>
</evidence>
<keyword evidence="4" id="KW-1185">Reference proteome</keyword>
<feature type="transmembrane region" description="Helical" evidence="1">
    <location>
        <begin position="202"/>
        <end position="223"/>
    </location>
</feature>
<feature type="domain" description="DUF6594" evidence="2">
    <location>
        <begin position="19"/>
        <end position="276"/>
    </location>
</feature>
<protein>
    <recommendedName>
        <fullName evidence="2">DUF6594 domain-containing protein</fullName>
    </recommendedName>
</protein>
<dbReference type="OrthoDB" id="3533814at2759"/>
<evidence type="ECO:0000256" key="1">
    <source>
        <dbReference type="SAM" id="Phobius"/>
    </source>
</evidence>
<dbReference type="PANTHER" id="PTHR34502:SF3">
    <property type="entry name" value="DUF6594 DOMAIN-CONTAINING PROTEIN"/>
    <property type="match status" value="1"/>
</dbReference>
<accession>A0A2J6S4G1</accession>
<sequence>MEYVLANCSYTVTEGPFGYPNLANFLSSEENFMIYRKFGYLQARLLLFKQDQLRWLEWNLENMDSAHEKKSPDLLTSRERDDARSGKRKVLLDKIMQTFLEYTKIVKAAREFASFNKPPKHDFFSVESYFDSIRPVCKSEAYIYWKDDIITLKPGREDTWLDTKLWAGLRLFAGRFAKELALKTDTKTTGVTIYSRSRVAKFLALINTLIILALLIIPVSIFLKISRSPQSELSAGGIIALLAVFTLVFTCALAVFTQAKRHERLASTAAYCAVLVVFLANINKI</sequence>
<keyword evidence="1" id="KW-1133">Transmembrane helix</keyword>
<organism evidence="3 4">
    <name type="scientific">Hyaloscypha variabilis (strain UAMH 11265 / GT02V1 / F)</name>
    <name type="common">Meliniomyces variabilis</name>
    <dbReference type="NCBI Taxonomy" id="1149755"/>
    <lineage>
        <taxon>Eukaryota</taxon>
        <taxon>Fungi</taxon>
        <taxon>Dikarya</taxon>
        <taxon>Ascomycota</taxon>
        <taxon>Pezizomycotina</taxon>
        <taxon>Leotiomycetes</taxon>
        <taxon>Helotiales</taxon>
        <taxon>Hyaloscyphaceae</taxon>
        <taxon>Hyaloscypha</taxon>
        <taxon>Hyaloscypha variabilis</taxon>
    </lineage>
</organism>
<name>A0A2J6S4G1_HYAVF</name>
<reference evidence="3 4" key="1">
    <citation type="submission" date="2016-04" db="EMBL/GenBank/DDBJ databases">
        <title>A degradative enzymes factory behind the ericoid mycorrhizal symbiosis.</title>
        <authorList>
            <consortium name="DOE Joint Genome Institute"/>
            <person name="Martino E."/>
            <person name="Morin E."/>
            <person name="Grelet G."/>
            <person name="Kuo A."/>
            <person name="Kohler A."/>
            <person name="Daghino S."/>
            <person name="Barry K."/>
            <person name="Choi C."/>
            <person name="Cichocki N."/>
            <person name="Clum A."/>
            <person name="Copeland A."/>
            <person name="Hainaut M."/>
            <person name="Haridas S."/>
            <person name="Labutti K."/>
            <person name="Lindquist E."/>
            <person name="Lipzen A."/>
            <person name="Khouja H.-R."/>
            <person name="Murat C."/>
            <person name="Ohm R."/>
            <person name="Olson A."/>
            <person name="Spatafora J."/>
            <person name="Veneault-Fourrey C."/>
            <person name="Henrissat B."/>
            <person name="Grigoriev I."/>
            <person name="Martin F."/>
            <person name="Perotto S."/>
        </authorList>
    </citation>
    <scope>NUCLEOTIDE SEQUENCE [LARGE SCALE GENOMIC DNA]</scope>
    <source>
        <strain evidence="3 4">F</strain>
    </source>
</reference>